<dbReference type="OrthoDB" id="8234738at2"/>
<dbReference type="EMBL" id="CP019948">
    <property type="protein sequence ID" value="ARN79783.1"/>
    <property type="molecule type" value="Genomic_DNA"/>
</dbReference>
<dbReference type="KEGG" id="mbry:B1812_00440"/>
<dbReference type="RefSeq" id="WP_085769831.1">
    <property type="nucleotide sequence ID" value="NZ_AP027149.1"/>
</dbReference>
<evidence type="ECO:0000313" key="2">
    <source>
        <dbReference type="Proteomes" id="UP000193978"/>
    </source>
</evidence>
<sequence>MKLEEREPGVLAFVDDSGRIWAQCAKSSPYADDYVIEGPLSGFICEEGTFTEASERSFRAWLGDRMLEDELFFVKSKEAALELAERIAEAAQKILKDREPS</sequence>
<keyword evidence="2" id="KW-1185">Reference proteome</keyword>
<evidence type="ECO:0000313" key="1">
    <source>
        <dbReference type="EMBL" id="ARN79783.1"/>
    </source>
</evidence>
<name>A0A1W6MQB2_9HYPH</name>
<dbReference type="AlphaFoldDB" id="A0A1W6MQB2"/>
<reference evidence="1 2" key="1">
    <citation type="submission" date="2017-02" db="EMBL/GenBank/DDBJ databases">
        <authorList>
            <person name="Peterson S.W."/>
        </authorList>
    </citation>
    <scope>NUCLEOTIDE SEQUENCE [LARGE SCALE GENOMIC DNA]</scope>
    <source>
        <strain evidence="1 2">S285</strain>
    </source>
</reference>
<proteinExistence type="predicted"/>
<gene>
    <name evidence="1" type="ORF">B1812_00440</name>
</gene>
<dbReference type="Proteomes" id="UP000193978">
    <property type="component" value="Chromosome"/>
</dbReference>
<protein>
    <submittedName>
        <fullName evidence="1">Uncharacterized protein</fullName>
    </submittedName>
</protein>
<organism evidence="1 2">
    <name type="scientific">Methylocystis bryophila</name>
    <dbReference type="NCBI Taxonomy" id="655015"/>
    <lineage>
        <taxon>Bacteria</taxon>
        <taxon>Pseudomonadati</taxon>
        <taxon>Pseudomonadota</taxon>
        <taxon>Alphaproteobacteria</taxon>
        <taxon>Hyphomicrobiales</taxon>
        <taxon>Methylocystaceae</taxon>
        <taxon>Methylocystis</taxon>
    </lineage>
</organism>
<dbReference type="STRING" id="655015.B1812_00440"/>
<accession>A0A1W6MQB2</accession>